<evidence type="ECO:0000313" key="2">
    <source>
        <dbReference type="EMBL" id="MCT8329462.1"/>
    </source>
</evidence>
<dbReference type="Proteomes" id="UP001205601">
    <property type="component" value="Unassembled WGS sequence"/>
</dbReference>
<comment type="caution">
    <text evidence="2">The sequence shown here is derived from an EMBL/GenBank/DDBJ whole genome shotgun (WGS) entry which is preliminary data.</text>
</comment>
<name>A0ABT2NKK9_9RHOB</name>
<sequence length="153" mass="16659">MKRRYVTTKERNMGKIREILTGATLALLVAGAAAAEDGRLTVELNKFEPAEGGGCRAFFLFRNDTDMALEAFEMSLAVLDAQGVIDRLLTIDAAPLPARRTTLKLFEIPGLGCDQITEILMHDIPACKPQNADPVDCYSFLSLASKASARLVE</sequence>
<feature type="chain" id="PRO_5046349787" description="Tat pathway signal sequence domain protein" evidence="1">
    <location>
        <begin position="36"/>
        <end position="153"/>
    </location>
</feature>
<reference evidence="3" key="1">
    <citation type="submission" date="2023-07" db="EMBL/GenBank/DDBJ databases">
        <title>Defluviimonas sediminis sp. nov., isolated from mangrove sediment.</title>
        <authorList>
            <person name="Liu L."/>
            <person name="Li J."/>
            <person name="Huang Y."/>
            <person name="Pan J."/>
            <person name="Li M."/>
        </authorList>
    </citation>
    <scope>NUCLEOTIDE SEQUENCE [LARGE SCALE GENOMIC DNA]</scope>
    <source>
        <strain evidence="3">FT324</strain>
    </source>
</reference>
<organism evidence="2 3">
    <name type="scientific">Albidovulum sediminis</name>
    <dbReference type="NCBI Taxonomy" id="3066345"/>
    <lineage>
        <taxon>Bacteria</taxon>
        <taxon>Pseudomonadati</taxon>
        <taxon>Pseudomonadota</taxon>
        <taxon>Alphaproteobacteria</taxon>
        <taxon>Rhodobacterales</taxon>
        <taxon>Paracoccaceae</taxon>
        <taxon>Albidovulum</taxon>
    </lineage>
</organism>
<proteinExistence type="predicted"/>
<accession>A0ABT2NKK9</accession>
<protein>
    <recommendedName>
        <fullName evidence="4">Tat pathway signal sequence domain protein</fullName>
    </recommendedName>
</protein>
<gene>
    <name evidence="2" type="ORF">N5I32_08065</name>
</gene>
<evidence type="ECO:0008006" key="4">
    <source>
        <dbReference type="Google" id="ProtNLM"/>
    </source>
</evidence>
<keyword evidence="1" id="KW-0732">Signal</keyword>
<feature type="signal peptide" evidence="1">
    <location>
        <begin position="1"/>
        <end position="35"/>
    </location>
</feature>
<evidence type="ECO:0000313" key="3">
    <source>
        <dbReference type="Proteomes" id="UP001205601"/>
    </source>
</evidence>
<keyword evidence="3" id="KW-1185">Reference proteome</keyword>
<dbReference type="EMBL" id="JAOCQF010000001">
    <property type="protein sequence ID" value="MCT8329462.1"/>
    <property type="molecule type" value="Genomic_DNA"/>
</dbReference>
<evidence type="ECO:0000256" key="1">
    <source>
        <dbReference type="SAM" id="SignalP"/>
    </source>
</evidence>